<evidence type="ECO:0000256" key="1">
    <source>
        <dbReference type="ARBA" id="ARBA00004240"/>
    </source>
</evidence>
<dbReference type="SUPFAM" id="SSF48431">
    <property type="entry name" value="Lipovitellin-phosvitin complex, superhelical domain"/>
    <property type="match status" value="1"/>
</dbReference>
<dbReference type="PROSITE" id="PS51211">
    <property type="entry name" value="VITELLOGENIN"/>
    <property type="match status" value="1"/>
</dbReference>
<dbReference type="InterPro" id="IPR045811">
    <property type="entry name" value="MTP_lip-bd"/>
</dbReference>
<keyword evidence="4" id="KW-0256">Endoplasmic reticulum</keyword>
<evidence type="ECO:0000256" key="5">
    <source>
        <dbReference type="PROSITE-ProRule" id="PRU00557"/>
    </source>
</evidence>
<dbReference type="InterPro" id="IPR039988">
    <property type="entry name" value="MTTP"/>
</dbReference>
<evidence type="ECO:0000313" key="9">
    <source>
        <dbReference type="RefSeq" id="XP_005091025.1"/>
    </source>
</evidence>
<dbReference type="PANTHER" id="PTHR13024:SF0">
    <property type="entry name" value="MICROSOMAL TRIACYLGLYCEROL TRANSFER PROTEIN"/>
    <property type="match status" value="1"/>
</dbReference>
<dbReference type="SUPFAM" id="SSF56968">
    <property type="entry name" value="Lipovitellin-phosvitin complex, beta-sheet shell regions"/>
    <property type="match status" value="1"/>
</dbReference>
<dbReference type="GeneID" id="101855697"/>
<dbReference type="RefSeq" id="XP_005091025.1">
    <property type="nucleotide sequence ID" value="XM_005090968.3"/>
</dbReference>
<reference evidence="9 10" key="1">
    <citation type="submission" date="2025-05" db="UniProtKB">
        <authorList>
            <consortium name="RefSeq"/>
        </authorList>
    </citation>
    <scope>IDENTIFICATION</scope>
</reference>
<dbReference type="RefSeq" id="XP_005091027.1">
    <property type="nucleotide sequence ID" value="XM_005090970.3"/>
</dbReference>
<evidence type="ECO:0000313" key="11">
    <source>
        <dbReference type="RefSeq" id="XP_005091027.1"/>
    </source>
</evidence>
<keyword evidence="2" id="KW-0813">Transport</keyword>
<dbReference type="Proteomes" id="UP000694888">
    <property type="component" value="Unplaced"/>
</dbReference>
<accession>A0ABM0JD85</accession>
<feature type="domain" description="Vitellogenin" evidence="7">
    <location>
        <begin position="24"/>
        <end position="640"/>
    </location>
</feature>
<evidence type="ECO:0000313" key="8">
    <source>
        <dbReference type="Proteomes" id="UP000694888"/>
    </source>
</evidence>
<evidence type="ECO:0000256" key="4">
    <source>
        <dbReference type="ARBA" id="ARBA00022824"/>
    </source>
</evidence>
<protein>
    <submittedName>
        <fullName evidence="9 10">Microsomal triglyceride transfer protein large subunit</fullName>
    </submittedName>
</protein>
<evidence type="ECO:0000256" key="3">
    <source>
        <dbReference type="ARBA" id="ARBA00022729"/>
    </source>
</evidence>
<dbReference type="PANTHER" id="PTHR13024">
    <property type="entry name" value="MICROSOMAL TRIGLYCERIDE TRANSFER PROTEIN, LARGE SUBUNIT"/>
    <property type="match status" value="1"/>
</dbReference>
<dbReference type="InterPro" id="IPR015819">
    <property type="entry name" value="Lipid_transp_b-sht_shell"/>
</dbReference>
<dbReference type="Pfam" id="PF01347">
    <property type="entry name" value="Vitellogenin_N"/>
    <property type="match status" value="1"/>
</dbReference>
<evidence type="ECO:0000256" key="2">
    <source>
        <dbReference type="ARBA" id="ARBA00022448"/>
    </source>
</evidence>
<dbReference type="Gene3D" id="1.25.10.20">
    <property type="entry name" value="Vitellinogen, superhelical"/>
    <property type="match status" value="1"/>
</dbReference>
<dbReference type="InterPro" id="IPR011030">
    <property type="entry name" value="Lipovitellin_superhlx_dom"/>
</dbReference>
<organism evidence="8 10">
    <name type="scientific">Aplysia californica</name>
    <name type="common">California sea hare</name>
    <dbReference type="NCBI Taxonomy" id="6500"/>
    <lineage>
        <taxon>Eukaryota</taxon>
        <taxon>Metazoa</taxon>
        <taxon>Spiralia</taxon>
        <taxon>Lophotrochozoa</taxon>
        <taxon>Mollusca</taxon>
        <taxon>Gastropoda</taxon>
        <taxon>Heterobranchia</taxon>
        <taxon>Euthyneura</taxon>
        <taxon>Tectipleura</taxon>
        <taxon>Aplysiida</taxon>
        <taxon>Aplysioidea</taxon>
        <taxon>Aplysiidae</taxon>
        <taxon>Aplysia</taxon>
    </lineage>
</organism>
<evidence type="ECO:0000313" key="10">
    <source>
        <dbReference type="RefSeq" id="XP_005091026.1"/>
    </source>
</evidence>
<dbReference type="Gene3D" id="2.30.230.10">
    <property type="entry name" value="Lipovitellin, beta-sheet shell regions, chain A"/>
    <property type="match status" value="1"/>
</dbReference>
<feature type="chain" id="PRO_5045021069" evidence="6">
    <location>
        <begin position="24"/>
        <end position="887"/>
    </location>
</feature>
<name>A0ABM0JD85_APLCA</name>
<comment type="subcellular location">
    <subcellularLocation>
        <location evidence="1">Endoplasmic reticulum</location>
    </subcellularLocation>
</comment>
<evidence type="ECO:0000256" key="6">
    <source>
        <dbReference type="SAM" id="SignalP"/>
    </source>
</evidence>
<keyword evidence="8" id="KW-1185">Reference proteome</keyword>
<sequence>MMVCKRNLAALIFVLSSVLQCIALDYDSSKTYSYSYETDLHLNDANSKRATRAQQDVGVKLSVSFQLSTLFKNSEVQLFKLSIVKAQASSILRPDVQTDLGGTLALPVYFQVAGDVVDRLHFVSRDTTFSRNIKKGIVALFQVKESAGQRTEVDVSGECQVTYTSPQAGFIDRLKTDCQNLEIAGQFSTANKALGVSVWAKSTQHYQLKDSIIDSVTGTHRTITYLNIRAALNGLASSSQKLQFETTSAGESQAGSVEEALAAAASEAGSGLEVSLLPSEEENQQCTEGCESPKKLVAKLADDLSTDNMATVRSAKAFAQLLQSFRDSGKSTLAETFVIPESYYIVPQLIDVATAAQTEASREAILELLNFEDENAVDYPQRFLFAAAYSSHPSTSLIRELLSVLKNPVPNADLHQSLFLSLGAMVHSFCQVKEQCSDPIVDEFRQLVIEGLSACTEEPCKLMYLRAMGNAGLPASVPIILPFAESTSSAMLASTAISAFRRIHKRFLGQQVRDALARVYHQNKASYDSTVRIAALEVLLELEPSAPLVRNVLLSCLEQGNPEFSTYVVRMLLDAATANAHLREVLAIVLKEPYFNNYNVLSQKGKSSVITSFLARMKDVNSTYNLFFENSPSGVMKRSGMIVNLVGKTIKQPFMKFGIYADGLESLVGEAASEGEDDNSEASSEGSEPTAGMSFYFMDVLLTQVEFFRGTSGLMSAAWNAPSELTSALQGNLLLQDHSQRIHLSNGLVLDTKVRGVLSMDLSGLISISLWNRNCEALIRNSGALYLEGSLKLLSKDLELGLTFSGEGQSNIDFTSNADFYEMPLKLCMQMKRPEFQFLQKTQKYEKIQKSKRYRSSTRVKCQMSGESYFLNKANSEECRVMLKDEE</sequence>
<comment type="caution">
    <text evidence="5">Lacks conserved residue(s) required for the propagation of feature annotation.</text>
</comment>
<keyword evidence="3 6" id="KW-0732">Signal</keyword>
<gene>
    <name evidence="9 10 11" type="primary">LOC101855697</name>
</gene>
<dbReference type="RefSeq" id="XP_005091026.1">
    <property type="nucleotide sequence ID" value="XM_005090969.3"/>
</dbReference>
<dbReference type="SMART" id="SM00638">
    <property type="entry name" value="LPD_N"/>
    <property type="match status" value="1"/>
</dbReference>
<proteinExistence type="predicted"/>
<dbReference type="InterPro" id="IPR015816">
    <property type="entry name" value="Vitellinogen_b-sht_N"/>
</dbReference>
<dbReference type="Pfam" id="PF19444">
    <property type="entry name" value="MTP_lip_bd"/>
    <property type="match status" value="1"/>
</dbReference>
<feature type="signal peptide" evidence="6">
    <location>
        <begin position="1"/>
        <end position="23"/>
    </location>
</feature>
<evidence type="ECO:0000259" key="7">
    <source>
        <dbReference type="PROSITE" id="PS51211"/>
    </source>
</evidence>
<dbReference type="InterPro" id="IPR001747">
    <property type="entry name" value="Vitellogenin_N"/>
</dbReference>